<organism evidence="1 2">
    <name type="scientific">Enterobacter cancerogenus</name>
    <dbReference type="NCBI Taxonomy" id="69218"/>
    <lineage>
        <taxon>Bacteria</taxon>
        <taxon>Pseudomonadati</taxon>
        <taxon>Pseudomonadota</taxon>
        <taxon>Gammaproteobacteria</taxon>
        <taxon>Enterobacterales</taxon>
        <taxon>Enterobacteriaceae</taxon>
        <taxon>Enterobacter</taxon>
        <taxon>Enterobacter cloacae complex</taxon>
    </lineage>
</organism>
<name>A0A484Z589_9ENTR</name>
<dbReference type="Proteomes" id="UP000351155">
    <property type="component" value="Unassembled WGS sequence"/>
</dbReference>
<reference evidence="1 2" key="1">
    <citation type="submission" date="2019-03" db="EMBL/GenBank/DDBJ databases">
        <authorList>
            <consortium name="Pathogen Informatics"/>
        </authorList>
    </citation>
    <scope>NUCLEOTIDE SEQUENCE [LARGE SCALE GENOMIC DNA]</scope>
    <source>
        <strain evidence="1 2">NCTC12126</strain>
    </source>
</reference>
<evidence type="ECO:0000313" key="1">
    <source>
        <dbReference type="EMBL" id="VFS43618.1"/>
    </source>
</evidence>
<gene>
    <name evidence="1" type="ORF">NCTC12126_04875</name>
</gene>
<proteinExistence type="predicted"/>
<accession>A0A484Z589</accession>
<dbReference type="AlphaFoldDB" id="A0A484Z589"/>
<dbReference type="EMBL" id="CAADIW010000060">
    <property type="protein sequence ID" value="VFS43618.1"/>
    <property type="molecule type" value="Genomic_DNA"/>
</dbReference>
<protein>
    <submittedName>
        <fullName evidence="1">Uncharacterized protein</fullName>
    </submittedName>
</protein>
<evidence type="ECO:0000313" key="2">
    <source>
        <dbReference type="Proteomes" id="UP000351155"/>
    </source>
</evidence>
<sequence>MTLLSELLSQHDKQMLMRIMRVVKHKRLPASIPMFKQGC</sequence>